<dbReference type="PANTHER" id="PTHR21666">
    <property type="entry name" value="PEPTIDASE-RELATED"/>
    <property type="match status" value="1"/>
</dbReference>
<dbReference type="SUPFAM" id="SSF51261">
    <property type="entry name" value="Duplicated hybrid motif"/>
    <property type="match status" value="1"/>
</dbReference>
<dbReference type="InterPro" id="IPR011055">
    <property type="entry name" value="Dup_hybrid_motif"/>
</dbReference>
<dbReference type="Proteomes" id="UP000759273">
    <property type="component" value="Unassembled WGS sequence"/>
</dbReference>
<evidence type="ECO:0000313" key="3">
    <source>
        <dbReference type="Proteomes" id="UP000759273"/>
    </source>
</evidence>
<feature type="domain" description="M23ase beta-sheet core" evidence="1">
    <location>
        <begin position="306"/>
        <end position="394"/>
    </location>
</feature>
<reference evidence="2" key="1">
    <citation type="submission" date="2021-02" db="EMBL/GenBank/DDBJ databases">
        <title>Infant gut strain persistence is associated with maternal origin, phylogeny, and functional potential including surface adhesion and iron acquisition.</title>
        <authorList>
            <person name="Lou Y.C."/>
        </authorList>
    </citation>
    <scope>NUCLEOTIDE SEQUENCE</scope>
    <source>
        <strain evidence="2">L3_101_000M1_dasL3_101_000M1_concoct_87</strain>
    </source>
</reference>
<protein>
    <submittedName>
        <fullName evidence="2">M23 family metallopeptidase</fullName>
    </submittedName>
</protein>
<dbReference type="Pfam" id="PF01551">
    <property type="entry name" value="Peptidase_M23"/>
    <property type="match status" value="1"/>
</dbReference>
<dbReference type="InterPro" id="IPR050570">
    <property type="entry name" value="Cell_wall_metabolism_enzyme"/>
</dbReference>
<dbReference type="GO" id="GO:0004222">
    <property type="term" value="F:metalloendopeptidase activity"/>
    <property type="evidence" value="ECO:0007669"/>
    <property type="project" value="TreeGrafter"/>
</dbReference>
<comment type="caution">
    <text evidence="2">The sequence shown here is derived from an EMBL/GenBank/DDBJ whole genome shotgun (WGS) entry which is preliminary data.</text>
</comment>
<name>A0A943D8W9_9FIRM</name>
<dbReference type="Gene3D" id="2.70.70.10">
    <property type="entry name" value="Glucose Permease (Domain IIA)"/>
    <property type="match status" value="1"/>
</dbReference>
<dbReference type="PANTHER" id="PTHR21666:SF270">
    <property type="entry name" value="MUREIN HYDROLASE ACTIVATOR ENVC"/>
    <property type="match status" value="1"/>
</dbReference>
<proteinExistence type="predicted"/>
<evidence type="ECO:0000259" key="1">
    <source>
        <dbReference type="Pfam" id="PF01551"/>
    </source>
</evidence>
<gene>
    <name evidence="2" type="ORF">KHY36_01525</name>
</gene>
<sequence>MRKLLLWLVMVAVIVAAILGGTAAFLYNRTGEDALPQEPVQFGDITLESNGWDWTVPVLGDKVTKTYESPTNLTVQKLGTFTDTIPQLMLPAWVTSATVQITAPDGTAWSGDKSSCNTYTYAQNGDYQIIVTAYHNDADAPGDPAGWYAYRAGFTMAMNPKVTLSTERAAQGSIVAIQLSGILDGEPSVESDLGTVWFRKTSSGYMGYLPVTYNAEGGDHTLHLTCGTLEKDITLTVTRTMYDTQAVPAEEDVGGGEEFRNAIWPLYTTGSSAKLWNGRFEAPSAGAVTMEYGTTQMVDGQRSGQATGLTYDAPDGETVTAPQAGNVVFAGTLTLTGGTVVIDHGCGVKSYLYGLETVDVERGQSVSTGDPLGTAGTTHNLIYELRIGSKSTDPQIALNGNSGLQFRESE</sequence>
<accession>A0A943D8W9</accession>
<evidence type="ECO:0000313" key="2">
    <source>
        <dbReference type="EMBL" id="MBS5331193.1"/>
    </source>
</evidence>
<dbReference type="AlphaFoldDB" id="A0A943D8W9"/>
<dbReference type="InterPro" id="IPR016047">
    <property type="entry name" value="M23ase_b-sheet_dom"/>
</dbReference>
<dbReference type="CDD" id="cd12797">
    <property type="entry name" value="M23_peptidase"/>
    <property type="match status" value="1"/>
</dbReference>
<organism evidence="2 3">
    <name type="scientific">Subdoligranulum variabile</name>
    <dbReference type="NCBI Taxonomy" id="214851"/>
    <lineage>
        <taxon>Bacteria</taxon>
        <taxon>Bacillati</taxon>
        <taxon>Bacillota</taxon>
        <taxon>Clostridia</taxon>
        <taxon>Eubacteriales</taxon>
        <taxon>Oscillospiraceae</taxon>
        <taxon>Subdoligranulum</taxon>
    </lineage>
</organism>
<dbReference type="EMBL" id="JAGZGG010000002">
    <property type="protein sequence ID" value="MBS5331193.1"/>
    <property type="molecule type" value="Genomic_DNA"/>
</dbReference>